<dbReference type="EMBL" id="KK107064">
    <property type="protein sequence ID" value="EZA60870.1"/>
    <property type="molecule type" value="Genomic_DNA"/>
</dbReference>
<evidence type="ECO:0000313" key="3">
    <source>
        <dbReference type="Proteomes" id="UP000053097"/>
    </source>
</evidence>
<organism evidence="2 3">
    <name type="scientific">Ooceraea biroi</name>
    <name type="common">Clonal raider ant</name>
    <name type="synonym">Cerapachys biroi</name>
    <dbReference type="NCBI Taxonomy" id="2015173"/>
    <lineage>
        <taxon>Eukaryota</taxon>
        <taxon>Metazoa</taxon>
        <taxon>Ecdysozoa</taxon>
        <taxon>Arthropoda</taxon>
        <taxon>Hexapoda</taxon>
        <taxon>Insecta</taxon>
        <taxon>Pterygota</taxon>
        <taxon>Neoptera</taxon>
        <taxon>Endopterygota</taxon>
        <taxon>Hymenoptera</taxon>
        <taxon>Apocrita</taxon>
        <taxon>Aculeata</taxon>
        <taxon>Formicoidea</taxon>
        <taxon>Formicidae</taxon>
        <taxon>Dorylinae</taxon>
        <taxon>Ooceraea</taxon>
    </lineage>
</organism>
<proteinExistence type="predicted"/>
<evidence type="ECO:0000256" key="1">
    <source>
        <dbReference type="SAM" id="MobiDB-lite"/>
    </source>
</evidence>
<feature type="region of interest" description="Disordered" evidence="1">
    <location>
        <begin position="1"/>
        <end position="41"/>
    </location>
</feature>
<protein>
    <submittedName>
        <fullName evidence="2">Uncharacterized protein</fullName>
    </submittedName>
</protein>
<dbReference type="Proteomes" id="UP000053097">
    <property type="component" value="Unassembled WGS sequence"/>
</dbReference>
<gene>
    <name evidence="2" type="ORF">X777_13072</name>
</gene>
<accession>A0A026WXS4</accession>
<reference evidence="2 3" key="1">
    <citation type="journal article" date="2014" name="Curr. Biol.">
        <title>The genome of the clonal raider ant Cerapachys biroi.</title>
        <authorList>
            <person name="Oxley P.R."/>
            <person name="Ji L."/>
            <person name="Fetter-Pruneda I."/>
            <person name="McKenzie S.K."/>
            <person name="Li C."/>
            <person name="Hu H."/>
            <person name="Zhang G."/>
            <person name="Kronauer D.J."/>
        </authorList>
    </citation>
    <scope>NUCLEOTIDE SEQUENCE [LARGE SCALE GENOMIC DNA]</scope>
</reference>
<evidence type="ECO:0000313" key="2">
    <source>
        <dbReference type="EMBL" id="EZA60870.1"/>
    </source>
</evidence>
<dbReference type="AlphaFoldDB" id="A0A026WXS4"/>
<keyword evidence="3" id="KW-1185">Reference proteome</keyword>
<name>A0A026WXS4_OOCBI</name>
<feature type="compositionally biased region" description="Polar residues" evidence="1">
    <location>
        <begin position="10"/>
        <end position="22"/>
    </location>
</feature>
<sequence length="55" mass="5965">MRPEPGSELARQNETHVSNNTASSSSDERLPPSSSATADFNSFKAPSRALRQLAY</sequence>